<dbReference type="RefSeq" id="WP_139210528.1">
    <property type="nucleotide sequence ID" value="NZ_CP076607.1"/>
</dbReference>
<protein>
    <submittedName>
        <fullName evidence="1">Uncharacterized protein</fullName>
    </submittedName>
</protein>
<dbReference type="EMBL" id="CP076607">
    <property type="protein sequence ID" value="QWU13827.1"/>
    <property type="molecule type" value="Genomic_DNA"/>
</dbReference>
<proteinExistence type="predicted"/>
<sequence length="67" mass="7793">MSTDPGWTAGMDDHSSRVRWLIISHSRINRGLGKTTRLPTTTVLLRNLHGQFELRVRYPFYNASLFF</sequence>
<accession>A0ABX8H7T6</accession>
<evidence type="ECO:0000313" key="2">
    <source>
        <dbReference type="Proteomes" id="UP000683429"/>
    </source>
</evidence>
<dbReference type="Proteomes" id="UP000683429">
    <property type="component" value="Chromosome"/>
</dbReference>
<evidence type="ECO:0000313" key="1">
    <source>
        <dbReference type="EMBL" id="QWU13827.1"/>
    </source>
</evidence>
<gene>
    <name evidence="1" type="ORF">KP014_17885</name>
</gene>
<name>A0ABX8H7T6_9BACL</name>
<organism evidence="1 2">
    <name type="scientific">Paenibacillus sophorae</name>
    <dbReference type="NCBI Taxonomy" id="1333845"/>
    <lineage>
        <taxon>Bacteria</taxon>
        <taxon>Bacillati</taxon>
        <taxon>Bacillota</taxon>
        <taxon>Bacilli</taxon>
        <taxon>Bacillales</taxon>
        <taxon>Paenibacillaceae</taxon>
        <taxon>Paenibacillus</taxon>
    </lineage>
</organism>
<reference evidence="1 2" key="1">
    <citation type="submission" date="2021-06" db="EMBL/GenBank/DDBJ databases">
        <title>Whole genome sequence of Paenibacillus sophorae DSM23020 for comparative genomics.</title>
        <authorList>
            <person name="Kim M.-J."/>
            <person name="Lee G."/>
            <person name="Shin J.-H."/>
        </authorList>
    </citation>
    <scope>NUCLEOTIDE SEQUENCE [LARGE SCALE GENOMIC DNA]</scope>
    <source>
        <strain evidence="1 2">DSM 23020</strain>
    </source>
</reference>
<keyword evidence="2" id="KW-1185">Reference proteome</keyword>